<dbReference type="EC" id="5.1.1.1" evidence="7"/>
<feature type="binding site" evidence="5">
    <location>
        <position position="278"/>
    </location>
    <ligand>
        <name>substrate</name>
    </ligand>
</feature>
<dbReference type="SMART" id="SM01005">
    <property type="entry name" value="Ala_racemase_C"/>
    <property type="match status" value="1"/>
</dbReference>
<dbReference type="NCBIfam" id="TIGR00492">
    <property type="entry name" value="alr"/>
    <property type="match status" value="1"/>
</dbReference>
<dbReference type="RefSeq" id="WP_123351492.1">
    <property type="nucleotide sequence ID" value="NZ_CP027432.2"/>
</dbReference>
<dbReference type="InterPro" id="IPR001608">
    <property type="entry name" value="Ala_racemase_N"/>
</dbReference>
<dbReference type="Gene3D" id="2.40.37.10">
    <property type="entry name" value="Lyase, Ornithine Decarboxylase, Chain A, domain 1"/>
    <property type="match status" value="1"/>
</dbReference>
<reference evidence="8 9" key="2">
    <citation type="submission" date="2018-11" db="EMBL/GenBank/DDBJ databases">
        <title>Genomic Encyclopedia of Type Strains, Phase IV (KMG-IV): sequencing the most valuable type-strain genomes for metagenomic binning, comparative biology and taxonomic classification.</title>
        <authorList>
            <person name="Goeker M."/>
        </authorList>
    </citation>
    <scope>NUCLEOTIDE SEQUENCE [LARGE SCALE GENOMIC DNA]</scope>
    <source>
        <strain evidence="8 9">DSM 27783</strain>
    </source>
</reference>
<keyword evidence="2 4" id="KW-0663">Pyridoxal phosphate</keyword>
<dbReference type="GO" id="GO:0005829">
    <property type="term" value="C:cytosol"/>
    <property type="evidence" value="ECO:0007669"/>
    <property type="project" value="TreeGrafter"/>
</dbReference>
<dbReference type="CDD" id="cd00430">
    <property type="entry name" value="PLPDE_III_AR"/>
    <property type="match status" value="1"/>
</dbReference>
<dbReference type="NCBIfam" id="NF000791">
    <property type="entry name" value="PRK00053.2-2"/>
    <property type="match status" value="1"/>
</dbReference>
<gene>
    <name evidence="7" type="ORF">C6V80_06855</name>
    <name evidence="8" type="ORF">EDC58_0052</name>
</gene>
<dbReference type="PANTHER" id="PTHR30511:SF0">
    <property type="entry name" value="ALANINE RACEMASE, CATABOLIC-RELATED"/>
    <property type="match status" value="1"/>
</dbReference>
<sequence>MATLYINKQNLFKNLDKISSKNPNILAVIKDNAYGHGIFTISKLLKEYGIKKVCVRNNQEAELVKDLFEEILIFNPTTGRSFKNFSYAINSLTQLKKNRHPNIHLKIDTGMHRNGILISELDEALELIKEKEFNLIGVFSHFCCSEEVGCDTFIQYDKFLEIKKRVLKFCKQNSLNEPYFHIANSTAIFKLPDTLDYVRPGIAIYGGIEGFEPVMSLVAKAVSVRELDAKEGVGYNKTFISDEKIKITTVDVGYADGIPWFKNGCKLKNTQAIGKISMDYMSVIGEHKEVVVFDDIKEFVKNFDTITYEILVKMSPRIKRVVK</sequence>
<dbReference type="EMBL" id="RJVK01000001">
    <property type="protein sequence ID" value="ROR40573.1"/>
    <property type="molecule type" value="Genomic_DNA"/>
</dbReference>
<dbReference type="SUPFAM" id="SSF50621">
    <property type="entry name" value="Alanine racemase C-terminal domain-like"/>
    <property type="match status" value="1"/>
</dbReference>
<dbReference type="GO" id="GO:0030170">
    <property type="term" value="F:pyridoxal phosphate binding"/>
    <property type="evidence" value="ECO:0007669"/>
    <property type="project" value="TreeGrafter"/>
</dbReference>
<evidence type="ECO:0000256" key="5">
    <source>
        <dbReference type="PIRSR" id="PIRSR600821-52"/>
    </source>
</evidence>
<organism evidence="8 9">
    <name type="scientific">Caminibacter pacificus</name>
    <dbReference type="NCBI Taxonomy" id="1424653"/>
    <lineage>
        <taxon>Bacteria</taxon>
        <taxon>Pseudomonadati</taxon>
        <taxon>Campylobacterota</taxon>
        <taxon>Epsilonproteobacteria</taxon>
        <taxon>Nautiliales</taxon>
        <taxon>Nautiliaceae</taxon>
        <taxon>Caminibacter</taxon>
    </lineage>
</organism>
<keyword evidence="10" id="KW-1185">Reference proteome</keyword>
<evidence type="ECO:0000313" key="7">
    <source>
        <dbReference type="EMBL" id="QCI28694.1"/>
    </source>
</evidence>
<dbReference type="Pfam" id="PF01168">
    <property type="entry name" value="Ala_racemase_N"/>
    <property type="match status" value="1"/>
</dbReference>
<comment type="cofactor">
    <cofactor evidence="1 4">
        <name>pyridoxal 5'-phosphate</name>
        <dbReference type="ChEBI" id="CHEBI:597326"/>
    </cofactor>
</comment>
<evidence type="ECO:0000256" key="1">
    <source>
        <dbReference type="ARBA" id="ARBA00001933"/>
    </source>
</evidence>
<keyword evidence="3 7" id="KW-0413">Isomerase</keyword>
<dbReference type="InterPro" id="IPR011079">
    <property type="entry name" value="Ala_racemase_C"/>
</dbReference>
<dbReference type="PRINTS" id="PR00992">
    <property type="entry name" value="ALARACEMASE"/>
</dbReference>
<dbReference type="InterPro" id="IPR020622">
    <property type="entry name" value="Ala_racemase_pyridoxalP-BS"/>
</dbReference>
<dbReference type="Proteomes" id="UP000272781">
    <property type="component" value="Unassembled WGS sequence"/>
</dbReference>
<dbReference type="SUPFAM" id="SSF51419">
    <property type="entry name" value="PLP-binding barrel"/>
    <property type="match status" value="1"/>
</dbReference>
<reference evidence="7" key="3">
    <citation type="submission" date="2019-06" db="EMBL/GenBank/DDBJ databases">
        <title>A comparative analysis of the Nautiliaceae.</title>
        <authorList>
            <person name="Grosche A."/>
            <person name="Smedile F."/>
            <person name="Vetriani C."/>
        </authorList>
    </citation>
    <scope>NUCLEOTIDE SEQUENCE</scope>
    <source>
        <strain evidence="7">TB6</strain>
    </source>
</reference>
<evidence type="ECO:0000313" key="8">
    <source>
        <dbReference type="EMBL" id="ROR40573.1"/>
    </source>
</evidence>
<dbReference type="InterPro" id="IPR009006">
    <property type="entry name" value="Ala_racemase/Decarboxylase_C"/>
</dbReference>
<evidence type="ECO:0000313" key="10">
    <source>
        <dbReference type="Proteomes" id="UP000298805"/>
    </source>
</evidence>
<dbReference type="AlphaFoldDB" id="A0AAJ4RD89"/>
<dbReference type="Gene3D" id="3.20.20.10">
    <property type="entry name" value="Alanine racemase"/>
    <property type="match status" value="1"/>
</dbReference>
<dbReference type="Proteomes" id="UP000298805">
    <property type="component" value="Chromosome"/>
</dbReference>
<dbReference type="GO" id="GO:0006522">
    <property type="term" value="P:alanine metabolic process"/>
    <property type="evidence" value="ECO:0007669"/>
    <property type="project" value="InterPro"/>
</dbReference>
<feature type="domain" description="Alanine racemase C-terminal" evidence="6">
    <location>
        <begin position="214"/>
        <end position="323"/>
    </location>
</feature>
<evidence type="ECO:0000256" key="4">
    <source>
        <dbReference type="PIRSR" id="PIRSR600821-50"/>
    </source>
</evidence>
<reference evidence="10" key="1">
    <citation type="submission" date="2018-03" db="EMBL/GenBank/DDBJ databases">
        <title>A comparative analysis of the Nautiliaceae.</title>
        <authorList>
            <person name="Grosche A."/>
            <person name="Smedile F."/>
            <person name="Vetriani C."/>
        </authorList>
    </citation>
    <scope>NUCLEOTIDE SEQUENCE [LARGE SCALE GENOMIC DNA]</scope>
    <source>
        <strain evidence="10">TB6</strain>
    </source>
</reference>
<dbReference type="InterPro" id="IPR029066">
    <property type="entry name" value="PLP-binding_barrel"/>
</dbReference>
<feature type="modified residue" description="N6-(pyridoxal phosphate)lysine" evidence="4">
    <location>
        <position position="30"/>
    </location>
</feature>
<evidence type="ECO:0000313" key="9">
    <source>
        <dbReference type="Proteomes" id="UP000272781"/>
    </source>
</evidence>
<evidence type="ECO:0000256" key="3">
    <source>
        <dbReference type="ARBA" id="ARBA00023235"/>
    </source>
</evidence>
<dbReference type="EMBL" id="CP027432">
    <property type="protein sequence ID" value="QCI28694.1"/>
    <property type="molecule type" value="Genomic_DNA"/>
</dbReference>
<dbReference type="Pfam" id="PF00842">
    <property type="entry name" value="Ala_racemase_C"/>
    <property type="match status" value="1"/>
</dbReference>
<dbReference type="PROSITE" id="PS00395">
    <property type="entry name" value="ALANINE_RACEMASE"/>
    <property type="match status" value="1"/>
</dbReference>
<name>A0AAJ4RD89_9BACT</name>
<accession>A0AAJ4RD89</accession>
<dbReference type="InterPro" id="IPR000821">
    <property type="entry name" value="Ala_racemase"/>
</dbReference>
<protein>
    <submittedName>
        <fullName evidence="8">Alanine racemase</fullName>
        <ecNumber evidence="7">5.1.1.1</ecNumber>
    </submittedName>
</protein>
<evidence type="ECO:0000256" key="2">
    <source>
        <dbReference type="ARBA" id="ARBA00022898"/>
    </source>
</evidence>
<dbReference type="GO" id="GO:0008784">
    <property type="term" value="F:alanine racemase activity"/>
    <property type="evidence" value="ECO:0007669"/>
    <property type="project" value="UniProtKB-EC"/>
</dbReference>
<proteinExistence type="predicted"/>
<dbReference type="PANTHER" id="PTHR30511">
    <property type="entry name" value="ALANINE RACEMASE"/>
    <property type="match status" value="1"/>
</dbReference>
<evidence type="ECO:0000259" key="6">
    <source>
        <dbReference type="SMART" id="SM01005"/>
    </source>
</evidence>
<feature type="binding site" evidence="5">
    <location>
        <position position="113"/>
    </location>
    <ligand>
        <name>substrate</name>
    </ligand>
</feature>